<dbReference type="AlphaFoldDB" id="A0A139A0Z9"/>
<reference evidence="1 2" key="1">
    <citation type="journal article" date="2015" name="Genome Biol. Evol.">
        <title>Phylogenomic analyses indicate that early fungi evolved digesting cell walls of algal ancestors of land plants.</title>
        <authorList>
            <person name="Chang Y."/>
            <person name="Wang S."/>
            <person name="Sekimoto S."/>
            <person name="Aerts A.L."/>
            <person name="Choi C."/>
            <person name="Clum A."/>
            <person name="LaButti K.M."/>
            <person name="Lindquist E.A."/>
            <person name="Yee Ngan C."/>
            <person name="Ohm R.A."/>
            <person name="Salamov A.A."/>
            <person name="Grigoriev I.V."/>
            <person name="Spatafora J.W."/>
            <person name="Berbee M.L."/>
        </authorList>
    </citation>
    <scope>NUCLEOTIDE SEQUENCE [LARGE SCALE GENOMIC DNA]</scope>
    <source>
        <strain evidence="1 2">JEL478</strain>
    </source>
</reference>
<proteinExistence type="predicted"/>
<sequence length="84" mass="9777">MTENMAWAWRANDLDHGTTMMECDEGYARITCAFALGNYVAKYKLRKAQGTGVGKIDFEWKYVEEAFYREEAVVYEMLLTVEVF</sequence>
<gene>
    <name evidence="1" type="ORF">M427DRAFT_508208</name>
</gene>
<dbReference type="Proteomes" id="UP000070544">
    <property type="component" value="Unassembled WGS sequence"/>
</dbReference>
<dbReference type="EMBL" id="KQ965821">
    <property type="protein sequence ID" value="KXS10457.1"/>
    <property type="molecule type" value="Genomic_DNA"/>
</dbReference>
<organism evidence="1 2">
    <name type="scientific">Gonapodya prolifera (strain JEL478)</name>
    <name type="common">Monoblepharis prolifera</name>
    <dbReference type="NCBI Taxonomy" id="1344416"/>
    <lineage>
        <taxon>Eukaryota</taxon>
        <taxon>Fungi</taxon>
        <taxon>Fungi incertae sedis</taxon>
        <taxon>Chytridiomycota</taxon>
        <taxon>Chytridiomycota incertae sedis</taxon>
        <taxon>Monoblepharidomycetes</taxon>
        <taxon>Monoblepharidales</taxon>
        <taxon>Gonapodyaceae</taxon>
        <taxon>Gonapodya</taxon>
    </lineage>
</organism>
<protein>
    <submittedName>
        <fullName evidence="1">Uncharacterized protein</fullName>
    </submittedName>
</protein>
<evidence type="ECO:0000313" key="2">
    <source>
        <dbReference type="Proteomes" id="UP000070544"/>
    </source>
</evidence>
<keyword evidence="2" id="KW-1185">Reference proteome</keyword>
<name>A0A139A0Z9_GONPJ</name>
<accession>A0A139A0Z9</accession>
<evidence type="ECO:0000313" key="1">
    <source>
        <dbReference type="EMBL" id="KXS10457.1"/>
    </source>
</evidence>